<gene>
    <name evidence="1" type="ORF">SETTUDRAFT_165480</name>
</gene>
<dbReference type="Proteomes" id="UP000016935">
    <property type="component" value="Unassembled WGS sequence"/>
</dbReference>
<evidence type="ECO:0000313" key="1">
    <source>
        <dbReference type="EMBL" id="EOA81932.1"/>
    </source>
</evidence>
<dbReference type="AlphaFoldDB" id="R0K0E1"/>
<reference evidence="1 2" key="2">
    <citation type="journal article" date="2013" name="PLoS Genet.">
        <title>Comparative genome structure, secondary metabolite, and effector coding capacity across Cochliobolus pathogens.</title>
        <authorList>
            <person name="Condon B.J."/>
            <person name="Leng Y."/>
            <person name="Wu D."/>
            <person name="Bushley K.E."/>
            <person name="Ohm R.A."/>
            <person name="Otillar R."/>
            <person name="Martin J."/>
            <person name="Schackwitz W."/>
            <person name="Grimwood J."/>
            <person name="MohdZainudin N."/>
            <person name="Xue C."/>
            <person name="Wang R."/>
            <person name="Manning V.A."/>
            <person name="Dhillon B."/>
            <person name="Tu Z.J."/>
            <person name="Steffenson B.J."/>
            <person name="Salamov A."/>
            <person name="Sun H."/>
            <person name="Lowry S."/>
            <person name="LaButti K."/>
            <person name="Han J."/>
            <person name="Copeland A."/>
            <person name="Lindquist E."/>
            <person name="Barry K."/>
            <person name="Schmutz J."/>
            <person name="Baker S.E."/>
            <person name="Ciuffetti L.M."/>
            <person name="Grigoriev I.V."/>
            <person name="Zhong S."/>
            <person name="Turgeon B.G."/>
        </authorList>
    </citation>
    <scope>NUCLEOTIDE SEQUENCE [LARGE SCALE GENOMIC DNA]</scope>
    <source>
        <strain evidence="2">28A</strain>
    </source>
</reference>
<keyword evidence="2" id="KW-1185">Reference proteome</keyword>
<reference evidence="1 2" key="1">
    <citation type="journal article" date="2012" name="PLoS Pathog.">
        <title>Diverse lifestyles and strategies of plant pathogenesis encoded in the genomes of eighteen Dothideomycetes fungi.</title>
        <authorList>
            <person name="Ohm R.A."/>
            <person name="Feau N."/>
            <person name="Henrissat B."/>
            <person name="Schoch C.L."/>
            <person name="Horwitz B.A."/>
            <person name="Barry K.W."/>
            <person name="Condon B.J."/>
            <person name="Copeland A.C."/>
            <person name="Dhillon B."/>
            <person name="Glaser F."/>
            <person name="Hesse C.N."/>
            <person name="Kosti I."/>
            <person name="LaButti K."/>
            <person name="Lindquist E.A."/>
            <person name="Lucas S."/>
            <person name="Salamov A.A."/>
            <person name="Bradshaw R.E."/>
            <person name="Ciuffetti L."/>
            <person name="Hamelin R.C."/>
            <person name="Kema G.H.J."/>
            <person name="Lawrence C."/>
            <person name="Scott J.A."/>
            <person name="Spatafora J.W."/>
            <person name="Turgeon B.G."/>
            <person name="de Wit P.J.G.M."/>
            <person name="Zhong S."/>
            <person name="Goodwin S.B."/>
            <person name="Grigoriev I.V."/>
        </authorList>
    </citation>
    <scope>NUCLEOTIDE SEQUENCE [LARGE SCALE GENOMIC DNA]</scope>
    <source>
        <strain evidence="2">28A</strain>
    </source>
</reference>
<name>R0K0E1_EXST2</name>
<dbReference type="HOGENOM" id="CLU_2997942_0_0_1"/>
<accession>R0K0E1</accession>
<sequence>MNSTSSLTGHTPTGQAHSAFFFATSGLVMLSLPRLQSLGQAIWCSVPVYSRMRFSGW</sequence>
<protein>
    <submittedName>
        <fullName evidence="1">Uncharacterized protein</fullName>
    </submittedName>
</protein>
<dbReference type="RefSeq" id="XP_008030298.1">
    <property type="nucleotide sequence ID" value="XM_008032107.1"/>
</dbReference>
<organism evidence="1 2">
    <name type="scientific">Exserohilum turcicum (strain 28A)</name>
    <name type="common">Northern leaf blight fungus</name>
    <name type="synonym">Setosphaeria turcica</name>
    <dbReference type="NCBI Taxonomy" id="671987"/>
    <lineage>
        <taxon>Eukaryota</taxon>
        <taxon>Fungi</taxon>
        <taxon>Dikarya</taxon>
        <taxon>Ascomycota</taxon>
        <taxon>Pezizomycotina</taxon>
        <taxon>Dothideomycetes</taxon>
        <taxon>Pleosporomycetidae</taxon>
        <taxon>Pleosporales</taxon>
        <taxon>Pleosporineae</taxon>
        <taxon>Pleosporaceae</taxon>
        <taxon>Exserohilum</taxon>
    </lineage>
</organism>
<dbReference type="GeneID" id="19399481"/>
<proteinExistence type="predicted"/>
<evidence type="ECO:0000313" key="2">
    <source>
        <dbReference type="Proteomes" id="UP000016935"/>
    </source>
</evidence>
<dbReference type="EMBL" id="KB908855">
    <property type="protein sequence ID" value="EOA81932.1"/>
    <property type="molecule type" value="Genomic_DNA"/>
</dbReference>